<sequence>MGKFENLRDMLDEAGEKGTKILSFLSMQSLPRFNMMVPIDSDEKDSICNNSKELPCLGPPKNATLLQTFNCNRLKEMPSWASRAKKQIYQPDYVLSHFVHYSTVTLGTIHRKSNNDKAREKRASAKKRERAVDQHTEAVMLHAKTVLPRETLEQYDLCITKWSACNLGFPHPNNVAIEGDRMDPTDRKRMSDPQGRGYNCFVNDSIENVWVPKLASALEKLENLWK</sequence>
<protein>
    <submittedName>
        <fullName evidence="1">Uncharacterized protein</fullName>
    </submittedName>
</protein>
<name>A0A7S1B641_9STRA</name>
<proteinExistence type="predicted"/>
<accession>A0A7S1B641</accession>
<dbReference type="AlphaFoldDB" id="A0A7S1B641"/>
<gene>
    <name evidence="1" type="ORF">CHYS00102_LOCUS3472</name>
</gene>
<reference evidence="1" key="1">
    <citation type="submission" date="2021-01" db="EMBL/GenBank/DDBJ databases">
        <authorList>
            <person name="Corre E."/>
            <person name="Pelletier E."/>
            <person name="Niang G."/>
            <person name="Scheremetjew M."/>
            <person name="Finn R."/>
            <person name="Kale V."/>
            <person name="Holt S."/>
            <person name="Cochrane G."/>
            <person name="Meng A."/>
            <person name="Brown T."/>
            <person name="Cohen L."/>
        </authorList>
    </citation>
    <scope>NUCLEOTIDE SEQUENCE</scope>
    <source>
        <strain evidence="1">308</strain>
    </source>
</reference>
<evidence type="ECO:0000313" key="1">
    <source>
        <dbReference type="EMBL" id="CAD8876294.1"/>
    </source>
</evidence>
<organism evidence="1">
    <name type="scientific">Corethron hystrix</name>
    <dbReference type="NCBI Taxonomy" id="216773"/>
    <lineage>
        <taxon>Eukaryota</taxon>
        <taxon>Sar</taxon>
        <taxon>Stramenopiles</taxon>
        <taxon>Ochrophyta</taxon>
        <taxon>Bacillariophyta</taxon>
        <taxon>Coscinodiscophyceae</taxon>
        <taxon>Corethrophycidae</taxon>
        <taxon>Corethrales</taxon>
        <taxon>Corethraceae</taxon>
        <taxon>Corethron</taxon>
    </lineage>
</organism>
<dbReference type="EMBL" id="HBFR01005013">
    <property type="protein sequence ID" value="CAD8876294.1"/>
    <property type="molecule type" value="Transcribed_RNA"/>
</dbReference>